<sequence length="178" mass="20251">MKYDPNLHMDETSEKSYQMFKENSEVISSNEQAYDFMQQLEDGPDPSPPPLDFCAKPASRLRISLSSGNTPSLPADFPQDWFARSTDFNTHSLIAYHAFAVANLLIELFQSEKFLDQLVFKPTESDNVLRSSIRELLCVPKWIQINLKEPDALLLLTFKSLTTVMSLPISKSENCIEI</sequence>
<dbReference type="Proteomes" id="UP000000305">
    <property type="component" value="Unassembled WGS sequence"/>
</dbReference>
<proteinExistence type="predicted"/>
<dbReference type="InParanoid" id="E9H0L9"/>
<dbReference type="EMBL" id="GL732581">
    <property type="protein sequence ID" value="EFX74729.1"/>
    <property type="molecule type" value="Genomic_DNA"/>
</dbReference>
<protein>
    <submittedName>
        <fullName evidence="1">Uncharacterized protein</fullName>
    </submittedName>
</protein>
<evidence type="ECO:0000313" key="1">
    <source>
        <dbReference type="EMBL" id="EFX74729.1"/>
    </source>
</evidence>
<dbReference type="KEGG" id="dpx:DAPPUDRAFT_251531"/>
<dbReference type="HOGENOM" id="CLU_1512148_0_0_1"/>
<organism evidence="1 2">
    <name type="scientific">Daphnia pulex</name>
    <name type="common">Water flea</name>
    <dbReference type="NCBI Taxonomy" id="6669"/>
    <lineage>
        <taxon>Eukaryota</taxon>
        <taxon>Metazoa</taxon>
        <taxon>Ecdysozoa</taxon>
        <taxon>Arthropoda</taxon>
        <taxon>Crustacea</taxon>
        <taxon>Branchiopoda</taxon>
        <taxon>Diplostraca</taxon>
        <taxon>Cladocera</taxon>
        <taxon>Anomopoda</taxon>
        <taxon>Daphniidae</taxon>
        <taxon>Daphnia</taxon>
    </lineage>
</organism>
<reference evidence="1 2" key="1">
    <citation type="journal article" date="2011" name="Science">
        <title>The ecoresponsive genome of Daphnia pulex.</title>
        <authorList>
            <person name="Colbourne J.K."/>
            <person name="Pfrender M.E."/>
            <person name="Gilbert D."/>
            <person name="Thomas W.K."/>
            <person name="Tucker A."/>
            <person name="Oakley T.H."/>
            <person name="Tokishita S."/>
            <person name="Aerts A."/>
            <person name="Arnold G.J."/>
            <person name="Basu M.K."/>
            <person name="Bauer D.J."/>
            <person name="Caceres C.E."/>
            <person name="Carmel L."/>
            <person name="Casola C."/>
            <person name="Choi J.H."/>
            <person name="Detter J.C."/>
            <person name="Dong Q."/>
            <person name="Dusheyko S."/>
            <person name="Eads B.D."/>
            <person name="Frohlich T."/>
            <person name="Geiler-Samerotte K.A."/>
            <person name="Gerlach D."/>
            <person name="Hatcher P."/>
            <person name="Jogdeo S."/>
            <person name="Krijgsveld J."/>
            <person name="Kriventseva E.V."/>
            <person name="Kultz D."/>
            <person name="Laforsch C."/>
            <person name="Lindquist E."/>
            <person name="Lopez J."/>
            <person name="Manak J.R."/>
            <person name="Muller J."/>
            <person name="Pangilinan J."/>
            <person name="Patwardhan R.P."/>
            <person name="Pitluck S."/>
            <person name="Pritham E.J."/>
            <person name="Rechtsteiner A."/>
            <person name="Rho M."/>
            <person name="Rogozin I.B."/>
            <person name="Sakarya O."/>
            <person name="Salamov A."/>
            <person name="Schaack S."/>
            <person name="Shapiro H."/>
            <person name="Shiga Y."/>
            <person name="Skalitzky C."/>
            <person name="Smith Z."/>
            <person name="Souvorov A."/>
            <person name="Sung W."/>
            <person name="Tang Z."/>
            <person name="Tsuchiya D."/>
            <person name="Tu H."/>
            <person name="Vos H."/>
            <person name="Wang M."/>
            <person name="Wolf Y.I."/>
            <person name="Yamagata H."/>
            <person name="Yamada T."/>
            <person name="Ye Y."/>
            <person name="Shaw J.R."/>
            <person name="Andrews J."/>
            <person name="Crease T.J."/>
            <person name="Tang H."/>
            <person name="Lucas S.M."/>
            <person name="Robertson H.M."/>
            <person name="Bork P."/>
            <person name="Koonin E.V."/>
            <person name="Zdobnov E.M."/>
            <person name="Grigoriev I.V."/>
            <person name="Lynch M."/>
            <person name="Boore J.L."/>
        </authorList>
    </citation>
    <scope>NUCLEOTIDE SEQUENCE [LARGE SCALE GENOMIC DNA]</scope>
</reference>
<name>E9H0L9_DAPPU</name>
<keyword evidence="2" id="KW-1185">Reference proteome</keyword>
<gene>
    <name evidence="1" type="ORF">DAPPUDRAFT_251531</name>
</gene>
<dbReference type="AlphaFoldDB" id="E9H0L9"/>
<accession>E9H0L9</accession>
<evidence type="ECO:0000313" key="2">
    <source>
        <dbReference type="Proteomes" id="UP000000305"/>
    </source>
</evidence>